<feature type="transmembrane region" description="Helical" evidence="7">
    <location>
        <begin position="338"/>
        <end position="360"/>
    </location>
</feature>
<name>A0A8H3IX82_9LECA</name>
<dbReference type="InterPro" id="IPR036259">
    <property type="entry name" value="MFS_trans_sf"/>
</dbReference>
<dbReference type="Proteomes" id="UP000664521">
    <property type="component" value="Unassembled WGS sequence"/>
</dbReference>
<dbReference type="InterPro" id="IPR011701">
    <property type="entry name" value="MFS"/>
</dbReference>
<dbReference type="PANTHER" id="PTHR23501:SF177">
    <property type="entry name" value="MAJOR FACILITATOR SUPERFAMILY (MFS) PROFILE DOMAIN-CONTAINING PROTEIN-RELATED"/>
    <property type="match status" value="1"/>
</dbReference>
<evidence type="ECO:0000259" key="8">
    <source>
        <dbReference type="PROSITE" id="PS50850"/>
    </source>
</evidence>
<dbReference type="PROSITE" id="PS50850">
    <property type="entry name" value="MFS"/>
    <property type="match status" value="1"/>
</dbReference>
<dbReference type="OrthoDB" id="10021397at2759"/>
<organism evidence="9 10">
    <name type="scientific">Heterodermia speciosa</name>
    <dbReference type="NCBI Taxonomy" id="116794"/>
    <lineage>
        <taxon>Eukaryota</taxon>
        <taxon>Fungi</taxon>
        <taxon>Dikarya</taxon>
        <taxon>Ascomycota</taxon>
        <taxon>Pezizomycotina</taxon>
        <taxon>Lecanoromycetes</taxon>
        <taxon>OSLEUM clade</taxon>
        <taxon>Lecanoromycetidae</taxon>
        <taxon>Caliciales</taxon>
        <taxon>Physciaceae</taxon>
        <taxon>Heterodermia</taxon>
    </lineage>
</organism>
<feature type="transmembrane region" description="Helical" evidence="7">
    <location>
        <begin position="540"/>
        <end position="558"/>
    </location>
</feature>
<evidence type="ECO:0000256" key="1">
    <source>
        <dbReference type="ARBA" id="ARBA00004141"/>
    </source>
</evidence>
<feature type="transmembrane region" description="Helical" evidence="7">
    <location>
        <begin position="228"/>
        <end position="248"/>
    </location>
</feature>
<dbReference type="AlphaFoldDB" id="A0A8H3IX82"/>
<dbReference type="InterPro" id="IPR020846">
    <property type="entry name" value="MFS_dom"/>
</dbReference>
<comment type="subcellular location">
    <subcellularLocation>
        <location evidence="1">Membrane</location>
        <topology evidence="1">Multi-pass membrane protein</topology>
    </subcellularLocation>
</comment>
<feature type="compositionally biased region" description="Basic and acidic residues" evidence="6">
    <location>
        <begin position="1"/>
        <end position="21"/>
    </location>
</feature>
<dbReference type="GO" id="GO:0005886">
    <property type="term" value="C:plasma membrane"/>
    <property type="evidence" value="ECO:0007669"/>
    <property type="project" value="TreeGrafter"/>
</dbReference>
<dbReference type="Pfam" id="PF07690">
    <property type="entry name" value="MFS_1"/>
    <property type="match status" value="1"/>
</dbReference>
<keyword evidence="2" id="KW-0813">Transport</keyword>
<feature type="transmembrane region" description="Helical" evidence="7">
    <location>
        <begin position="404"/>
        <end position="424"/>
    </location>
</feature>
<feature type="transmembrane region" description="Helical" evidence="7">
    <location>
        <begin position="436"/>
        <end position="455"/>
    </location>
</feature>
<evidence type="ECO:0000256" key="7">
    <source>
        <dbReference type="SAM" id="Phobius"/>
    </source>
</evidence>
<evidence type="ECO:0000256" key="6">
    <source>
        <dbReference type="SAM" id="MobiDB-lite"/>
    </source>
</evidence>
<keyword evidence="10" id="KW-1185">Reference proteome</keyword>
<protein>
    <recommendedName>
        <fullName evidence="8">Major facilitator superfamily (MFS) profile domain-containing protein</fullName>
    </recommendedName>
</protein>
<feature type="transmembrane region" description="Helical" evidence="7">
    <location>
        <begin position="74"/>
        <end position="97"/>
    </location>
</feature>
<feature type="compositionally biased region" description="Basic and acidic residues" evidence="6">
    <location>
        <begin position="39"/>
        <end position="48"/>
    </location>
</feature>
<evidence type="ECO:0000313" key="9">
    <source>
        <dbReference type="EMBL" id="CAF9936548.1"/>
    </source>
</evidence>
<feature type="transmembrane region" description="Helical" evidence="7">
    <location>
        <begin position="380"/>
        <end position="397"/>
    </location>
</feature>
<feature type="transmembrane region" description="Helical" evidence="7">
    <location>
        <begin position="140"/>
        <end position="159"/>
    </location>
</feature>
<dbReference type="SUPFAM" id="SSF103473">
    <property type="entry name" value="MFS general substrate transporter"/>
    <property type="match status" value="1"/>
</dbReference>
<feature type="transmembrane region" description="Helical" evidence="7">
    <location>
        <begin position="269"/>
        <end position="288"/>
    </location>
</feature>
<evidence type="ECO:0000313" key="10">
    <source>
        <dbReference type="Proteomes" id="UP000664521"/>
    </source>
</evidence>
<sequence length="568" mass="61108">MERVEVDNIVRAEEDTGERVQVDNIVQAEENTGHRKPQQKSEADHEHPSAGINEDAGVDRIEEEEYPSVARRTVIVVGVALALFCVGIDLTIIATAIPRITDQFSGIELIGWYGSSFFLALACFQPFWGKVYQYFPLKYTFILAVFIFEVGSLVAGVAPSSTVLIIGRAITGVGGAGIATGGYAILTVVARSEIRPIFTGLVTTVYSIANVIGPIMGGAFAEHASWRWCFYINLPFGGVSGVMIFLFFKSQRTIRPKELVPFREKLSHLDFFGITFALGSLICFTRALQVAGIAHSWDSSQVVGLLVGFVVLTIAFIVSQRILSDRAMMIRKILNMRVVLTGMVFGFLHEGGFFTLLYALPIYFQAVSDVSPAQAGVRNIPLLLSCGIGSTIAGFVVSKYRHFVPLMVWASAGGCIGTGLIYMLDANSPASQWIGYQVLAGLAFGTGLPLAIIAGQAHVSNEDMPSATAMLLFTFNVGAALALAAAQSMLDNTLLASLPTLSPTVYPEHVIQAGATEIRSTFAADAVPGIVEAYLKGLRAVYILIIAFTGAAAVAAASNRWERLRLKT</sequence>
<dbReference type="Gene3D" id="1.20.1250.20">
    <property type="entry name" value="MFS general substrate transporter like domains"/>
    <property type="match status" value="2"/>
</dbReference>
<feature type="domain" description="Major facilitator superfamily (MFS) profile" evidence="8">
    <location>
        <begin position="75"/>
        <end position="554"/>
    </location>
</feature>
<evidence type="ECO:0000256" key="5">
    <source>
        <dbReference type="ARBA" id="ARBA00023136"/>
    </source>
</evidence>
<keyword evidence="5 7" id="KW-0472">Membrane</keyword>
<keyword evidence="4 7" id="KW-1133">Transmembrane helix</keyword>
<gene>
    <name evidence="9" type="ORF">HETSPECPRED_010375</name>
</gene>
<feature type="region of interest" description="Disordered" evidence="6">
    <location>
        <begin position="1"/>
        <end position="57"/>
    </location>
</feature>
<comment type="caution">
    <text evidence="9">The sequence shown here is derived from an EMBL/GenBank/DDBJ whole genome shotgun (WGS) entry which is preliminary data.</text>
</comment>
<proteinExistence type="predicted"/>
<evidence type="ECO:0000256" key="4">
    <source>
        <dbReference type="ARBA" id="ARBA00022989"/>
    </source>
</evidence>
<evidence type="ECO:0000256" key="3">
    <source>
        <dbReference type="ARBA" id="ARBA00022692"/>
    </source>
</evidence>
<dbReference type="PANTHER" id="PTHR23501">
    <property type="entry name" value="MAJOR FACILITATOR SUPERFAMILY"/>
    <property type="match status" value="1"/>
</dbReference>
<feature type="transmembrane region" description="Helical" evidence="7">
    <location>
        <begin position="197"/>
        <end position="216"/>
    </location>
</feature>
<feature type="transmembrane region" description="Helical" evidence="7">
    <location>
        <begin position="467"/>
        <end position="490"/>
    </location>
</feature>
<feature type="transmembrane region" description="Helical" evidence="7">
    <location>
        <begin position="300"/>
        <end position="318"/>
    </location>
</feature>
<feature type="transmembrane region" description="Helical" evidence="7">
    <location>
        <begin position="109"/>
        <end position="128"/>
    </location>
</feature>
<feature type="transmembrane region" description="Helical" evidence="7">
    <location>
        <begin position="165"/>
        <end position="190"/>
    </location>
</feature>
<evidence type="ECO:0000256" key="2">
    <source>
        <dbReference type="ARBA" id="ARBA00022448"/>
    </source>
</evidence>
<keyword evidence="3 7" id="KW-0812">Transmembrane</keyword>
<dbReference type="EMBL" id="CAJPDS010000092">
    <property type="protein sequence ID" value="CAF9936548.1"/>
    <property type="molecule type" value="Genomic_DNA"/>
</dbReference>
<dbReference type="GO" id="GO:0022857">
    <property type="term" value="F:transmembrane transporter activity"/>
    <property type="evidence" value="ECO:0007669"/>
    <property type="project" value="InterPro"/>
</dbReference>
<accession>A0A8H3IX82</accession>
<reference evidence="9" key="1">
    <citation type="submission" date="2021-03" db="EMBL/GenBank/DDBJ databases">
        <authorList>
            <person name="Tagirdzhanova G."/>
        </authorList>
    </citation>
    <scope>NUCLEOTIDE SEQUENCE</scope>
</reference>
<dbReference type="CDD" id="cd17502">
    <property type="entry name" value="MFS_Azr1_MDR_like"/>
    <property type="match status" value="1"/>
</dbReference>